<dbReference type="GO" id="GO:0098797">
    <property type="term" value="C:plasma membrane protein complex"/>
    <property type="evidence" value="ECO:0007669"/>
    <property type="project" value="TreeGrafter"/>
</dbReference>
<dbReference type="GO" id="GO:0042953">
    <property type="term" value="P:lipoprotein transport"/>
    <property type="evidence" value="ECO:0007669"/>
    <property type="project" value="InterPro"/>
</dbReference>
<evidence type="ECO:0000256" key="3">
    <source>
        <dbReference type="ARBA" id="ARBA00022448"/>
    </source>
</evidence>
<dbReference type="InterPro" id="IPR003838">
    <property type="entry name" value="ABC3_permease_C"/>
</dbReference>
<evidence type="ECO:0000256" key="1">
    <source>
        <dbReference type="ARBA" id="ARBA00004651"/>
    </source>
</evidence>
<dbReference type="EMBL" id="CP031124">
    <property type="protein sequence ID" value="AXF86095.1"/>
    <property type="molecule type" value="Genomic_DNA"/>
</dbReference>
<proteinExistence type="inferred from homology"/>
<keyword evidence="7 8" id="KW-0472">Membrane</keyword>
<dbReference type="InterPro" id="IPR011925">
    <property type="entry name" value="LolCE_TM"/>
</dbReference>
<gene>
    <name evidence="11" type="primary">lolC</name>
    <name evidence="11" type="ORF">DTO96_101836</name>
</gene>
<evidence type="ECO:0000256" key="6">
    <source>
        <dbReference type="ARBA" id="ARBA00022989"/>
    </source>
</evidence>
<dbReference type="PANTHER" id="PTHR30489">
    <property type="entry name" value="LIPOPROTEIN-RELEASING SYSTEM TRANSMEMBRANE PROTEIN LOLE"/>
    <property type="match status" value="1"/>
</dbReference>
<evidence type="ECO:0000313" key="11">
    <source>
        <dbReference type="EMBL" id="AXF86095.1"/>
    </source>
</evidence>
<evidence type="ECO:0000256" key="5">
    <source>
        <dbReference type="ARBA" id="ARBA00022692"/>
    </source>
</evidence>
<feature type="transmembrane region" description="Helical" evidence="8">
    <location>
        <begin position="390"/>
        <end position="407"/>
    </location>
</feature>
<feature type="transmembrane region" description="Helical" evidence="8">
    <location>
        <begin position="25"/>
        <end position="51"/>
    </location>
</feature>
<evidence type="ECO:0000256" key="8">
    <source>
        <dbReference type="SAM" id="Phobius"/>
    </source>
</evidence>
<evidence type="ECO:0000256" key="7">
    <source>
        <dbReference type="ARBA" id="ARBA00023136"/>
    </source>
</evidence>
<evidence type="ECO:0000259" key="10">
    <source>
        <dbReference type="Pfam" id="PF12704"/>
    </source>
</evidence>
<keyword evidence="11" id="KW-0449">Lipoprotein</keyword>
<dbReference type="PANTHER" id="PTHR30489:SF0">
    <property type="entry name" value="LIPOPROTEIN-RELEASING SYSTEM TRANSMEMBRANE PROTEIN LOLE"/>
    <property type="match status" value="1"/>
</dbReference>
<protein>
    <submittedName>
        <fullName evidence="11">Lipoprotein-releasing system transmembrane protein LolC</fullName>
    </submittedName>
</protein>
<dbReference type="InterPro" id="IPR051447">
    <property type="entry name" value="Lipoprotein-release_system"/>
</dbReference>
<organism evidence="11 12">
    <name type="scientific">Ephemeroptericola cinctiostellae</name>
    <dbReference type="NCBI Taxonomy" id="2268024"/>
    <lineage>
        <taxon>Bacteria</taxon>
        <taxon>Pseudomonadati</taxon>
        <taxon>Pseudomonadota</taxon>
        <taxon>Betaproteobacteria</taxon>
        <taxon>Burkholderiales</taxon>
        <taxon>Burkholderiaceae</taxon>
        <taxon>Ephemeroptericola</taxon>
    </lineage>
</organism>
<comment type="similarity">
    <text evidence="2">Belongs to the ABC-4 integral membrane protein family. LolC/E subfamily.</text>
</comment>
<dbReference type="AlphaFoldDB" id="A0A345DCK7"/>
<sequence>MKHSFEWLLGWRYTRASRGATKNRFISFISALSMVGIVLGVAALIIVLSVMNGFQHEVRERMLSVIPHVQVYPAPDTPEGWEVPLAQSIEKNKEVVGIAPYMSSQSIVLQDGEMVGVKVEGIDPTQEGKVSEVPKKIIQGSLADLKEGEFNIVLGVELARRLGLEVEKDKFALGEPVTLLAPEANITVAGAMPRMRPFNVVGIIKAGHFEIDNSYAYVNVNDAKKLFHEGNMGLRVKIKDMDQAKAVGRWIEDNASQPVLTQDWTSINPTWFSAVKTEKTMMTIILLIIAIVAGFNLVSMLVMTVNEKQADIAILRTQGASRRSIMQIFMIQGALIGGLGTLIGVVLGVLAAWNIGSIVHGLELLFHFEALPQGQYFISRMPSEVRLGEVVSIAVMSFALSLLATIYPSRKAAAVEPAKALRYE</sequence>
<evidence type="ECO:0000256" key="2">
    <source>
        <dbReference type="ARBA" id="ARBA00005236"/>
    </source>
</evidence>
<dbReference type="NCBIfam" id="TIGR02212">
    <property type="entry name" value="lolCE"/>
    <property type="match status" value="1"/>
</dbReference>
<reference evidence="12" key="1">
    <citation type="submission" date="2018-07" db="EMBL/GenBank/DDBJ databases">
        <authorList>
            <person name="Kim H."/>
        </authorList>
    </citation>
    <scope>NUCLEOTIDE SEQUENCE [LARGE SCALE GENOMIC DNA]</scope>
    <source>
        <strain evidence="12">F02</strain>
    </source>
</reference>
<feature type="transmembrane region" description="Helical" evidence="8">
    <location>
        <begin position="281"/>
        <end position="305"/>
    </location>
</feature>
<name>A0A345DCK7_9BURK</name>
<evidence type="ECO:0000313" key="12">
    <source>
        <dbReference type="Proteomes" id="UP000252182"/>
    </source>
</evidence>
<dbReference type="Pfam" id="PF12704">
    <property type="entry name" value="MacB_PCD"/>
    <property type="match status" value="1"/>
</dbReference>
<dbReference type="Pfam" id="PF02687">
    <property type="entry name" value="FtsX"/>
    <property type="match status" value="1"/>
</dbReference>
<feature type="transmembrane region" description="Helical" evidence="8">
    <location>
        <begin position="326"/>
        <end position="353"/>
    </location>
</feature>
<keyword evidence="3" id="KW-0813">Transport</keyword>
<dbReference type="OrthoDB" id="9808461at2"/>
<evidence type="ECO:0000256" key="4">
    <source>
        <dbReference type="ARBA" id="ARBA00022475"/>
    </source>
</evidence>
<dbReference type="KEGG" id="hyf:DTO96_101836"/>
<feature type="domain" description="MacB-like periplasmic core" evidence="10">
    <location>
        <begin position="30"/>
        <end position="252"/>
    </location>
</feature>
<comment type="subcellular location">
    <subcellularLocation>
        <location evidence="1">Cell membrane</location>
        <topology evidence="1">Multi-pass membrane protein</topology>
    </subcellularLocation>
</comment>
<evidence type="ECO:0000259" key="9">
    <source>
        <dbReference type="Pfam" id="PF02687"/>
    </source>
</evidence>
<keyword evidence="4" id="KW-1003">Cell membrane</keyword>
<feature type="domain" description="ABC3 transporter permease C-terminal" evidence="9">
    <location>
        <begin position="284"/>
        <end position="417"/>
    </location>
</feature>
<dbReference type="RefSeq" id="WP_114564004.1">
    <property type="nucleotide sequence ID" value="NZ_CP031124.1"/>
</dbReference>
<keyword evidence="6 8" id="KW-1133">Transmembrane helix</keyword>
<accession>A0A345DCK7</accession>
<keyword evidence="5 8" id="KW-0812">Transmembrane</keyword>
<dbReference type="Proteomes" id="UP000252182">
    <property type="component" value="Chromosome"/>
</dbReference>
<keyword evidence="12" id="KW-1185">Reference proteome</keyword>
<dbReference type="GO" id="GO:0044874">
    <property type="term" value="P:lipoprotein localization to outer membrane"/>
    <property type="evidence" value="ECO:0007669"/>
    <property type="project" value="TreeGrafter"/>
</dbReference>
<dbReference type="InterPro" id="IPR025857">
    <property type="entry name" value="MacB_PCD"/>
</dbReference>